<gene>
    <name evidence="6" type="ordered locus">RUM_23740</name>
</gene>
<dbReference type="InterPro" id="IPR000160">
    <property type="entry name" value="GGDEF_dom"/>
</dbReference>
<dbReference type="RefSeq" id="WP_015559271.1">
    <property type="nucleotide sequence ID" value="NC_021039.1"/>
</dbReference>
<dbReference type="SUPFAM" id="SSF53822">
    <property type="entry name" value="Periplasmic binding protein-like I"/>
    <property type="match status" value="1"/>
</dbReference>
<dbReference type="STRING" id="213810.RUM_23740"/>
<protein>
    <submittedName>
        <fullName evidence="6">Diguanylate cyclase (GGDEF) domain</fullName>
    </submittedName>
</protein>
<keyword evidence="3" id="KW-0238">DNA-binding</keyword>
<dbReference type="InterPro" id="IPR043128">
    <property type="entry name" value="Rev_trsase/Diguanyl_cyclase"/>
</dbReference>
<evidence type="ECO:0000313" key="6">
    <source>
        <dbReference type="EMBL" id="CBL18365.1"/>
    </source>
</evidence>
<evidence type="ECO:0000256" key="4">
    <source>
        <dbReference type="ARBA" id="ARBA00023163"/>
    </source>
</evidence>
<dbReference type="GeneID" id="83157016"/>
<keyword evidence="4" id="KW-0804">Transcription</keyword>
<dbReference type="CDD" id="cd01949">
    <property type="entry name" value="GGDEF"/>
    <property type="match status" value="1"/>
</dbReference>
<keyword evidence="7" id="KW-1185">Reference proteome</keyword>
<dbReference type="PROSITE" id="PS50887">
    <property type="entry name" value="GGDEF"/>
    <property type="match status" value="1"/>
</dbReference>
<dbReference type="CDD" id="cd06267">
    <property type="entry name" value="PBP1_LacI_sugar_binding-like"/>
    <property type="match status" value="1"/>
</dbReference>
<evidence type="ECO:0000256" key="2">
    <source>
        <dbReference type="ARBA" id="ARBA00023015"/>
    </source>
</evidence>
<dbReference type="AlphaFoldDB" id="D4LFH0"/>
<dbReference type="InterPro" id="IPR028082">
    <property type="entry name" value="Peripla_BP_I"/>
</dbReference>
<dbReference type="GO" id="GO:0003700">
    <property type="term" value="F:DNA-binding transcription factor activity"/>
    <property type="evidence" value="ECO:0007669"/>
    <property type="project" value="TreeGrafter"/>
</dbReference>
<dbReference type="EMBL" id="FP929052">
    <property type="protein sequence ID" value="CBL18365.1"/>
    <property type="molecule type" value="Genomic_DNA"/>
</dbReference>
<evidence type="ECO:0000313" key="7">
    <source>
        <dbReference type="Proteomes" id="UP000007054"/>
    </source>
</evidence>
<feature type="domain" description="GGDEF" evidence="5">
    <location>
        <begin position="508"/>
        <end position="647"/>
    </location>
</feature>
<accession>D4LFH0</accession>
<dbReference type="PANTHER" id="PTHR30146">
    <property type="entry name" value="LACI-RELATED TRANSCRIPTIONAL REPRESSOR"/>
    <property type="match status" value="1"/>
</dbReference>
<dbReference type="NCBIfam" id="TIGR00254">
    <property type="entry name" value="GGDEF"/>
    <property type="match status" value="1"/>
</dbReference>
<dbReference type="SMART" id="SM00267">
    <property type="entry name" value="GGDEF"/>
    <property type="match status" value="1"/>
</dbReference>
<dbReference type="PATRIC" id="fig|213810.4.peg.2266"/>
<dbReference type="Pfam" id="PF13377">
    <property type="entry name" value="Peripla_BP_3"/>
    <property type="match status" value="1"/>
</dbReference>
<reference evidence="6" key="2">
    <citation type="submission" date="2010-03" db="EMBL/GenBank/DDBJ databases">
        <authorList>
            <person name="Pajon A."/>
        </authorList>
    </citation>
    <scope>NUCLEOTIDE SEQUENCE</scope>
    <source>
        <strain evidence="6">Type strain: 18P13</strain>
    </source>
</reference>
<keyword evidence="2" id="KW-0805">Transcription regulation</keyword>
<dbReference type="InterPro" id="IPR046335">
    <property type="entry name" value="LacI/GalR-like_sensor"/>
</dbReference>
<evidence type="ECO:0000256" key="1">
    <source>
        <dbReference type="ARBA" id="ARBA00022491"/>
    </source>
</evidence>
<evidence type="ECO:0000259" key="5">
    <source>
        <dbReference type="PROSITE" id="PS50887"/>
    </source>
</evidence>
<dbReference type="Gene3D" id="3.40.50.2300">
    <property type="match status" value="2"/>
</dbReference>
<evidence type="ECO:0000256" key="3">
    <source>
        <dbReference type="ARBA" id="ARBA00023125"/>
    </source>
</evidence>
<dbReference type="Proteomes" id="UP000007054">
    <property type="component" value="Chromosome"/>
</dbReference>
<dbReference type="SUPFAM" id="SSF55073">
    <property type="entry name" value="Nucleotide cyclase"/>
    <property type="match status" value="1"/>
</dbReference>
<keyword evidence="1" id="KW-0678">Repressor</keyword>
<dbReference type="InterPro" id="IPR029787">
    <property type="entry name" value="Nucleotide_cyclase"/>
</dbReference>
<name>D4LFH0_RUMC1</name>
<dbReference type="GO" id="GO:0000976">
    <property type="term" value="F:transcription cis-regulatory region binding"/>
    <property type="evidence" value="ECO:0007669"/>
    <property type="project" value="TreeGrafter"/>
</dbReference>
<organism evidence="6 7">
    <name type="scientific">Ruminococcus champanellensis (strain DSM 18848 / JCM 17042 / KCTC 15320 / 18P13)</name>
    <dbReference type="NCBI Taxonomy" id="213810"/>
    <lineage>
        <taxon>Bacteria</taxon>
        <taxon>Bacillati</taxon>
        <taxon>Bacillota</taxon>
        <taxon>Clostridia</taxon>
        <taxon>Eubacteriales</taxon>
        <taxon>Oscillospiraceae</taxon>
        <taxon>Ruminococcus</taxon>
    </lineage>
</organism>
<proteinExistence type="predicted"/>
<dbReference type="HOGENOM" id="CLU_020864_0_0_9"/>
<dbReference type="KEGG" id="rch:RUM_23740"/>
<dbReference type="PANTHER" id="PTHR30146:SF148">
    <property type="entry name" value="HTH-TYPE TRANSCRIPTIONAL REPRESSOR PURR-RELATED"/>
    <property type="match status" value="1"/>
</dbReference>
<dbReference type="Gene3D" id="3.30.70.270">
    <property type="match status" value="1"/>
</dbReference>
<dbReference type="Pfam" id="PF00990">
    <property type="entry name" value="GGDEF"/>
    <property type="match status" value="1"/>
</dbReference>
<reference evidence="6" key="1">
    <citation type="submission" date="2010-03" db="EMBL/GenBank/DDBJ databases">
        <title>The genome sequence of Ruminococcus sp. 18P13.</title>
        <authorList>
            <consortium name="metaHIT consortium -- http://www.metahit.eu/"/>
            <person name="Pajon A."/>
            <person name="Turner K."/>
            <person name="Parkhill J."/>
            <person name="Bernalier A."/>
        </authorList>
    </citation>
    <scope>NUCLEOTIDE SEQUENCE [LARGE SCALE GENOMIC DNA]</scope>
    <source>
        <strain evidence="6">Type strain: 18P13</strain>
    </source>
</reference>
<sequence length="647" mass="74575">MRENQKPMVGICLAKIQDATRSDLMQRICQEAHDRGFRVQIYNMYNDLFFHRKRDEGEKSVLNVLQMELLSVLIVLPQTILDERTVLELIDRAKQAKVPVISIDQQIPGCYNVLYEYEKPFSQVVRHVFQVHHCRRVAFVAGFKGNPFSEARIQVYKDALEEFGIPFDPTLLKYGDFWEWPAYVAARELLEQGLPEAIICANDTMAMAVCEIMYQNNIRVPEDVIVTGFDGIAKEQYHSPRLTTGAQDQPHCSWLTMEIAAKLIAGEQLPSQDYYVHNQVRFSESCGCRKMNFHNSSHMLMQIYGQMEETREFEFRIFSMIGTLTDGSTLMETAERLGEYFLNMSTAYMQLCLNGGYLRDCDVAVPPDCQKDDMFVLAQRDSTEYTTPMTRYPFRQQLADPERAYFFQAPVLFVPLHDQNDVFGYLVTVYDPHNLQHNYLYTFVMGLDQILSTIRNQSILRCMNRILTETNQELANMYIHDSMTGLLNRRGFFQEMDRRRAACGDRESWVYVASVDMDSLKYINDTFGHQEGDFAIKTVADAIVSCAGKNGFCARFGGDEYLAAIITEDPEEDGCRTFAQRLANRLHSLNQQKLRPYQFGASCGTVLESNTQELDLDQLMKLADDRMYSEKLRRKCVRGEPRESHAS</sequence>
<dbReference type="BioCyc" id="RCHA213810:RUM_RS11550-MONOMER"/>